<dbReference type="EMBL" id="PEVA01000186">
    <property type="protein sequence ID" value="PIV08101.1"/>
    <property type="molecule type" value="Genomic_DNA"/>
</dbReference>
<organism evidence="1 2">
    <name type="scientific">Candidatus Roizmanbacteria bacterium CG03_land_8_20_14_0_80_39_12</name>
    <dbReference type="NCBI Taxonomy" id="1974847"/>
    <lineage>
        <taxon>Bacteria</taxon>
        <taxon>Candidatus Roizmaniibacteriota</taxon>
    </lineage>
</organism>
<evidence type="ECO:0000313" key="1">
    <source>
        <dbReference type="EMBL" id="PIV08101.1"/>
    </source>
</evidence>
<proteinExistence type="predicted"/>
<sequence length="277" mass="31569">MKTIVTHIFPDLDAITSAWLLTRYLPEWEDAEIVFTPQQKNWNNVVPDSNPDILYCDTGCGKFDHHQIQERTCASRRILDYLIMQDHVSGKNKEPLLRIINYVNEIDNFGEVNYPDPTSDKYEFCLHQLITGLKKEGMSDLTLVQTVFPLLDGVLQLFIYKLKAEAAIAKGFVFDSKYGKSLAMSTSNDEAMRLAQKKGFSLVVMKDAIKKTARIKTLPSPELDLTPVYEKIMKVDSRGTWFLHILKNMLLNGSSRTPDSIPTPLSLQKLIEIIKEV</sequence>
<comment type="caution">
    <text evidence="1">The sequence shown here is derived from an EMBL/GenBank/DDBJ whole genome shotgun (WGS) entry which is preliminary data.</text>
</comment>
<dbReference type="SUPFAM" id="SSF64182">
    <property type="entry name" value="DHH phosphoesterases"/>
    <property type="match status" value="1"/>
</dbReference>
<dbReference type="AlphaFoldDB" id="A0A2M7BRK4"/>
<accession>A0A2M7BRK4</accession>
<gene>
    <name evidence="1" type="ORF">COS52_04445</name>
</gene>
<name>A0A2M7BRK4_9BACT</name>
<dbReference type="InterPro" id="IPR038763">
    <property type="entry name" value="DHH_sf"/>
</dbReference>
<evidence type="ECO:0000313" key="2">
    <source>
        <dbReference type="Proteomes" id="UP000230119"/>
    </source>
</evidence>
<reference evidence="2" key="1">
    <citation type="submission" date="2017-09" db="EMBL/GenBank/DDBJ databases">
        <title>Depth-based differentiation of microbial function through sediment-hosted aquifers and enrichment of novel symbionts in the deep terrestrial subsurface.</title>
        <authorList>
            <person name="Probst A.J."/>
            <person name="Ladd B."/>
            <person name="Jarett J.K."/>
            <person name="Geller-Mcgrath D.E."/>
            <person name="Sieber C.M.K."/>
            <person name="Emerson J.B."/>
            <person name="Anantharaman K."/>
            <person name="Thomas B.C."/>
            <person name="Malmstrom R."/>
            <person name="Stieglmeier M."/>
            <person name="Klingl A."/>
            <person name="Woyke T."/>
            <person name="Ryan C.M."/>
            <person name="Banfield J.F."/>
        </authorList>
    </citation>
    <scope>NUCLEOTIDE SEQUENCE [LARGE SCALE GENOMIC DNA]</scope>
</reference>
<protein>
    <submittedName>
        <fullName evidence="1">Uncharacterized protein</fullName>
    </submittedName>
</protein>
<dbReference type="Proteomes" id="UP000230119">
    <property type="component" value="Unassembled WGS sequence"/>
</dbReference>